<proteinExistence type="predicted"/>
<protein>
    <recommendedName>
        <fullName evidence="4">Type IV pilus assembly protein PilN</fullName>
    </recommendedName>
</protein>
<reference evidence="2 3" key="1">
    <citation type="submission" date="2021-03" db="EMBL/GenBank/DDBJ databases">
        <title>Winogradskyella sp. nov., isolated from costal sediment.</title>
        <authorList>
            <person name="Gao C."/>
        </authorList>
    </citation>
    <scope>NUCLEOTIDE SEQUENCE [LARGE SCALE GENOMIC DNA]</scope>
    <source>
        <strain evidence="2 3">DF17</strain>
    </source>
</reference>
<name>A0ABS3T347_9FLAO</name>
<accession>A0ABS3T347</accession>
<gene>
    <name evidence="2" type="ORF">J4050_10425</name>
</gene>
<comment type="caution">
    <text evidence="2">The sequence shown here is derived from an EMBL/GenBank/DDBJ whole genome shotgun (WGS) entry which is preliminary data.</text>
</comment>
<dbReference type="EMBL" id="JAGEVF010000008">
    <property type="protein sequence ID" value="MBO3117164.1"/>
    <property type="molecule type" value="Genomic_DNA"/>
</dbReference>
<dbReference type="Pfam" id="PF19578">
    <property type="entry name" value="DUF6090"/>
    <property type="match status" value="1"/>
</dbReference>
<keyword evidence="1" id="KW-0812">Transmembrane</keyword>
<organism evidence="2 3">
    <name type="scientific">Winogradskyella pelagia</name>
    <dbReference type="NCBI Taxonomy" id="2819984"/>
    <lineage>
        <taxon>Bacteria</taxon>
        <taxon>Pseudomonadati</taxon>
        <taxon>Bacteroidota</taxon>
        <taxon>Flavobacteriia</taxon>
        <taxon>Flavobacteriales</taxon>
        <taxon>Flavobacteriaceae</taxon>
        <taxon>Winogradskyella</taxon>
    </lineage>
</organism>
<evidence type="ECO:0000313" key="3">
    <source>
        <dbReference type="Proteomes" id="UP000676776"/>
    </source>
</evidence>
<keyword evidence="3" id="KW-1185">Reference proteome</keyword>
<dbReference type="InterPro" id="IPR045749">
    <property type="entry name" value="DUF6090"/>
</dbReference>
<evidence type="ECO:0000313" key="2">
    <source>
        <dbReference type="EMBL" id="MBO3117164.1"/>
    </source>
</evidence>
<feature type="transmembrane region" description="Helical" evidence="1">
    <location>
        <begin position="21"/>
        <end position="42"/>
    </location>
</feature>
<evidence type="ECO:0008006" key="4">
    <source>
        <dbReference type="Google" id="ProtNLM"/>
    </source>
</evidence>
<evidence type="ECO:0000256" key="1">
    <source>
        <dbReference type="SAM" id="Phobius"/>
    </source>
</evidence>
<keyword evidence="1" id="KW-1133">Transmembrane helix</keyword>
<dbReference type="RefSeq" id="WP_208154531.1">
    <property type="nucleotide sequence ID" value="NZ_JAGEVF010000008.1"/>
</dbReference>
<sequence length="254" mass="29944">MIKFFRPIRRNLMETGKTSKYLKYAIGEILLVVVGILIALQINNWNDQRKLKQQETTYYCKIQEDLNADILNINESIASLKKRQDATRRLLTNLLKMQEDKAVLFKDYLASIRSQVFVPTKAAIEDITSSGKLENLRNQDLKSGILNYYVEQDYTLRIIESNNQQIMEKVFAYMDYTDFGIQELPLYEHIYGDELQQLLKSKDWQKDPNSRLFRYFRDHMNMTLIITEREQDLLSQLKETALGLSQKLESYCVN</sequence>
<dbReference type="Proteomes" id="UP000676776">
    <property type="component" value="Unassembled WGS sequence"/>
</dbReference>
<keyword evidence="1" id="KW-0472">Membrane</keyword>